<keyword evidence="2" id="KW-0472">Membrane</keyword>
<evidence type="ECO:0000256" key="2">
    <source>
        <dbReference type="SAM" id="Phobius"/>
    </source>
</evidence>
<dbReference type="PANTHER" id="PTHR34473">
    <property type="entry name" value="UPF0699 TRANSMEMBRANE PROTEIN YDBS"/>
    <property type="match status" value="1"/>
</dbReference>
<dbReference type="InterPro" id="IPR014529">
    <property type="entry name" value="UCP026631"/>
</dbReference>
<feature type="transmembrane region" description="Helical" evidence="2">
    <location>
        <begin position="266"/>
        <end position="293"/>
    </location>
</feature>
<dbReference type="OrthoDB" id="4121259at2"/>
<evidence type="ECO:0000259" key="3">
    <source>
        <dbReference type="Pfam" id="PF03703"/>
    </source>
</evidence>
<keyword evidence="5" id="KW-1185">Reference proteome</keyword>
<comment type="caution">
    <text evidence="4">The sequence shown here is derived from an EMBL/GenBank/DDBJ whole genome shotgun (WGS) entry which is preliminary data.</text>
</comment>
<feature type="transmembrane region" description="Helical" evidence="2">
    <location>
        <begin position="404"/>
        <end position="422"/>
    </location>
</feature>
<feature type="domain" description="YdbS-like PH" evidence="3">
    <location>
        <begin position="91"/>
        <end position="167"/>
    </location>
</feature>
<feature type="region of interest" description="Disordered" evidence="1">
    <location>
        <begin position="1"/>
        <end position="34"/>
    </location>
</feature>
<proteinExistence type="predicted"/>
<keyword evidence="2" id="KW-1133">Transmembrane helix</keyword>
<feature type="region of interest" description="Disordered" evidence="1">
    <location>
        <begin position="176"/>
        <end position="195"/>
    </location>
</feature>
<keyword evidence="2" id="KW-0812">Transmembrane</keyword>
<dbReference type="PANTHER" id="PTHR34473:SF2">
    <property type="entry name" value="UPF0699 TRANSMEMBRANE PROTEIN YDBT"/>
    <property type="match status" value="1"/>
</dbReference>
<dbReference type="AlphaFoldDB" id="A0A542EDZ8"/>
<feature type="transmembrane region" description="Helical" evidence="2">
    <location>
        <begin position="428"/>
        <end position="446"/>
    </location>
</feature>
<accession>A0A542EDZ8</accession>
<dbReference type="EMBL" id="VFMO01000001">
    <property type="protein sequence ID" value="TQJ13561.1"/>
    <property type="molecule type" value="Genomic_DNA"/>
</dbReference>
<dbReference type="Proteomes" id="UP000320806">
    <property type="component" value="Unassembled WGS sequence"/>
</dbReference>
<name>A0A542EDZ8_9MICO</name>
<gene>
    <name evidence="4" type="ORF">FB459_0986</name>
</gene>
<sequence length="535" mass="57549">MSDDQQPDAGLDDTARQDHQSLPPTPPQNDAGEWSRLDPRMLLIHPFREIGRAIPLLVGALFAGRNLGGGTGWLWPVVGTVLVVLFGVLRWFTTTYRFTPEHIQLRTGLFERSTLAAATDKVRTVDVTAPLLHRLVGLATVEIGTGAGDKPVKLDGLPASEAARLRADLLQRRRTPAPNSLEHEGAGSDTDENAEGAVPQWVSKDEADEVLYRFEPKWLLYAPLGLAGFATAGAVLGVLFQTVDQLNLWPSDDSAVNDSWTRAENLGVFAIIAVAGLLFLAVVSLLAVVGAAISNFGFTLGRDVHGRTLHLQRGLFTTRSTSLETQRLRGVEVQRPILLRRFGGARLTAIVTGFSLDADAGQRAVLAPSSPYERIVQTGNTVLRGDILGGPLRRHGSAATRRRYIRSIVPASVLAVGLVVGGHFLGRIVPAIVLAVLLVLASILLGRSRAHWLGHAVVDDHLVTRSGSLAMSTAALDLDATAAVTVRRSFFQRRAGLASVEVALGAGRQGYRVTDLADHSAEELTAFVVNRAMRR</sequence>
<dbReference type="Pfam" id="PF03703">
    <property type="entry name" value="bPH_2"/>
    <property type="match status" value="2"/>
</dbReference>
<evidence type="ECO:0000313" key="5">
    <source>
        <dbReference type="Proteomes" id="UP000320806"/>
    </source>
</evidence>
<dbReference type="InterPro" id="IPR005182">
    <property type="entry name" value="YdbS-like_PH"/>
</dbReference>
<dbReference type="PIRSF" id="PIRSF026631">
    <property type="entry name" value="UCP026631"/>
    <property type="match status" value="1"/>
</dbReference>
<feature type="transmembrane region" description="Helical" evidence="2">
    <location>
        <begin position="73"/>
        <end position="92"/>
    </location>
</feature>
<reference evidence="4 5" key="1">
    <citation type="submission" date="2019-06" db="EMBL/GenBank/DDBJ databases">
        <title>Sequencing the genomes of 1000 actinobacteria strains.</title>
        <authorList>
            <person name="Klenk H.-P."/>
        </authorList>
    </citation>
    <scope>NUCLEOTIDE SEQUENCE [LARGE SCALE GENOMIC DNA]</scope>
    <source>
        <strain evidence="4 5">DSM 19828</strain>
    </source>
</reference>
<evidence type="ECO:0000313" key="4">
    <source>
        <dbReference type="EMBL" id="TQJ13561.1"/>
    </source>
</evidence>
<evidence type="ECO:0000256" key="1">
    <source>
        <dbReference type="SAM" id="MobiDB-lite"/>
    </source>
</evidence>
<feature type="transmembrane region" description="Helical" evidence="2">
    <location>
        <begin position="218"/>
        <end position="240"/>
    </location>
</feature>
<dbReference type="RefSeq" id="WP_141927633.1">
    <property type="nucleotide sequence ID" value="NZ_BAABCI010000030.1"/>
</dbReference>
<organism evidence="4 5">
    <name type="scientific">Yimella lutea</name>
    <dbReference type="NCBI Taxonomy" id="587872"/>
    <lineage>
        <taxon>Bacteria</taxon>
        <taxon>Bacillati</taxon>
        <taxon>Actinomycetota</taxon>
        <taxon>Actinomycetes</taxon>
        <taxon>Micrococcales</taxon>
        <taxon>Dermacoccaceae</taxon>
        <taxon>Yimella</taxon>
    </lineage>
</organism>
<feature type="domain" description="YdbS-like PH" evidence="3">
    <location>
        <begin position="456"/>
        <end position="524"/>
    </location>
</feature>
<protein>
    <submittedName>
        <fullName evidence="4">Putative membrane protein</fullName>
    </submittedName>
</protein>